<feature type="region of interest" description="Disordered" evidence="9">
    <location>
        <begin position="231"/>
        <end position="309"/>
    </location>
</feature>
<keyword evidence="12" id="KW-1185">Reference proteome</keyword>
<dbReference type="Pfam" id="PF22994">
    <property type="entry name" value="RSC4_Ig_like"/>
    <property type="match status" value="1"/>
</dbReference>
<comment type="subcellular location">
    <subcellularLocation>
        <location evidence="1">Nucleus</location>
    </subcellularLocation>
</comment>
<keyword evidence="6" id="KW-0804">Transcription</keyword>
<evidence type="ECO:0000259" key="10">
    <source>
        <dbReference type="PROSITE" id="PS50014"/>
    </source>
</evidence>
<dbReference type="InterPro" id="IPR001487">
    <property type="entry name" value="Bromodomain"/>
</dbReference>
<keyword evidence="3" id="KW-0156">Chromatin regulator</keyword>
<evidence type="ECO:0000256" key="5">
    <source>
        <dbReference type="ARBA" id="ARBA00023117"/>
    </source>
</evidence>
<gene>
    <name evidence="11" type="ORF">N7460_013646</name>
</gene>
<dbReference type="PANTHER" id="PTHR16062:SF19">
    <property type="entry name" value="PROTEIN POLYBROMO-1"/>
    <property type="match status" value="1"/>
</dbReference>
<dbReference type="SMART" id="SM00297">
    <property type="entry name" value="BROMO"/>
    <property type="match status" value="1"/>
</dbReference>
<dbReference type="InterPro" id="IPR037382">
    <property type="entry name" value="Rsc/polybromo"/>
</dbReference>
<evidence type="ECO:0000313" key="11">
    <source>
        <dbReference type="EMBL" id="KAJ6023251.1"/>
    </source>
</evidence>
<dbReference type="PROSITE" id="PS50014">
    <property type="entry name" value="BROMODOMAIN_2"/>
    <property type="match status" value="1"/>
</dbReference>
<dbReference type="SUPFAM" id="SSF47370">
    <property type="entry name" value="Bromodomain"/>
    <property type="match status" value="1"/>
</dbReference>
<accession>A0AAD6I069</accession>
<dbReference type="GO" id="GO:0003682">
    <property type="term" value="F:chromatin binding"/>
    <property type="evidence" value="ECO:0007669"/>
    <property type="project" value="TreeGrafter"/>
</dbReference>
<evidence type="ECO:0000256" key="7">
    <source>
        <dbReference type="ARBA" id="ARBA00023242"/>
    </source>
</evidence>
<feature type="domain" description="Bromo" evidence="10">
    <location>
        <begin position="88"/>
        <end position="168"/>
    </location>
</feature>
<evidence type="ECO:0000313" key="12">
    <source>
        <dbReference type="Proteomes" id="UP001219568"/>
    </source>
</evidence>
<evidence type="ECO:0000256" key="4">
    <source>
        <dbReference type="ARBA" id="ARBA00023015"/>
    </source>
</evidence>
<dbReference type="GO" id="GO:0006338">
    <property type="term" value="P:chromatin remodeling"/>
    <property type="evidence" value="ECO:0007669"/>
    <property type="project" value="InterPro"/>
</dbReference>
<evidence type="ECO:0000256" key="1">
    <source>
        <dbReference type="ARBA" id="ARBA00004123"/>
    </source>
</evidence>
<dbReference type="PANTHER" id="PTHR16062">
    <property type="entry name" value="SWI/SNF-RELATED"/>
    <property type="match status" value="1"/>
</dbReference>
<dbReference type="CDD" id="cd04369">
    <property type="entry name" value="Bromodomain"/>
    <property type="match status" value="1"/>
</dbReference>
<sequence>MSSKRRSAAAASPDVRRVSKRRKISDDDLTGAEDTNRALSHLDSDPPSAEEDETPGSQAESEVSFEGDSLQTAQDKIMSELARLKDSDGEDVSYPFIGKPDRNLYKDYYEIIQHPVSLRSIQKRIRGTDSRKNSSKTTAYPTWKSFEEEVSCIWQNAREYNEDDSDISVLAGILERHFKERVAEAKRLVPDPVQVDGNPETPRIKLKMGTVVPEPTAQRLSLKLSRQGSDIAYKDNHQPSSVAVHDGSLKRQRDHIRTESAGQDVSMSPRTRSFRRNMESPGSSAATTPANSEQHQGSLAGAQDMSSSVKNETPMAIAHIETGTSQSFPGLFAEASATEIAQHSSGSAHVPFPQPLGASPMESFLRRPGQDASTSLIRNVQILSHASLSLQHSFCLDVPPSSRLSQQNITVNLPASHNLLTVRPRLAASTAQRQVKIVALVGLRRLHASGDVNTLAYDVRLHPGMTRIDLEAIVGPATGVPKSGPPGSDVDYERVTMFLNLLR</sequence>
<feature type="compositionally biased region" description="Basic and acidic residues" evidence="9">
    <location>
        <begin position="34"/>
        <end position="44"/>
    </location>
</feature>
<evidence type="ECO:0000256" key="9">
    <source>
        <dbReference type="SAM" id="MobiDB-lite"/>
    </source>
</evidence>
<evidence type="ECO:0000256" key="2">
    <source>
        <dbReference type="ARBA" id="ARBA00022737"/>
    </source>
</evidence>
<comment type="caution">
    <text evidence="11">The sequence shown here is derived from an EMBL/GenBank/DDBJ whole genome shotgun (WGS) entry which is preliminary data.</text>
</comment>
<evidence type="ECO:0000256" key="8">
    <source>
        <dbReference type="PROSITE-ProRule" id="PRU00035"/>
    </source>
</evidence>
<feature type="compositionally biased region" description="Basic and acidic residues" evidence="9">
    <location>
        <begin position="247"/>
        <end position="258"/>
    </location>
</feature>
<keyword evidence="7" id="KW-0539">Nucleus</keyword>
<organism evidence="11 12">
    <name type="scientific">Penicillium canescens</name>
    <dbReference type="NCBI Taxonomy" id="5083"/>
    <lineage>
        <taxon>Eukaryota</taxon>
        <taxon>Fungi</taxon>
        <taxon>Dikarya</taxon>
        <taxon>Ascomycota</taxon>
        <taxon>Pezizomycotina</taxon>
        <taxon>Eurotiomycetes</taxon>
        <taxon>Eurotiomycetidae</taxon>
        <taxon>Eurotiales</taxon>
        <taxon>Aspergillaceae</taxon>
        <taxon>Penicillium</taxon>
    </lineage>
</organism>
<keyword evidence="2" id="KW-0677">Repeat</keyword>
<feature type="compositionally biased region" description="Polar residues" evidence="9">
    <location>
        <begin position="280"/>
        <end position="297"/>
    </location>
</feature>
<dbReference type="InterPro" id="IPR054551">
    <property type="entry name" value="RSC4_Ig-like"/>
</dbReference>
<feature type="region of interest" description="Disordered" evidence="9">
    <location>
        <begin position="340"/>
        <end position="370"/>
    </location>
</feature>
<name>A0AAD6I069_PENCN</name>
<reference evidence="11" key="1">
    <citation type="journal article" date="2023" name="IMA Fungus">
        <title>Comparative genomic study of the Penicillium genus elucidates a diverse pangenome and 15 lateral gene transfer events.</title>
        <authorList>
            <person name="Petersen C."/>
            <person name="Sorensen T."/>
            <person name="Nielsen M.R."/>
            <person name="Sondergaard T.E."/>
            <person name="Sorensen J.L."/>
            <person name="Fitzpatrick D.A."/>
            <person name="Frisvad J.C."/>
            <person name="Nielsen K.L."/>
        </authorList>
    </citation>
    <scope>NUCLEOTIDE SEQUENCE</scope>
    <source>
        <strain evidence="11">IBT 15450</strain>
    </source>
</reference>
<protein>
    <recommendedName>
        <fullName evidence="10">Bromo domain-containing protein</fullName>
    </recommendedName>
</protein>
<feature type="region of interest" description="Disordered" evidence="9">
    <location>
        <begin position="1"/>
        <end position="69"/>
    </location>
</feature>
<keyword evidence="4" id="KW-0805">Transcription regulation</keyword>
<dbReference type="GO" id="GO:0006368">
    <property type="term" value="P:transcription elongation by RNA polymerase II"/>
    <property type="evidence" value="ECO:0007669"/>
    <property type="project" value="TreeGrafter"/>
</dbReference>
<evidence type="ECO:0000256" key="6">
    <source>
        <dbReference type="ARBA" id="ARBA00023163"/>
    </source>
</evidence>
<dbReference type="InterPro" id="IPR036427">
    <property type="entry name" value="Bromodomain-like_sf"/>
</dbReference>
<proteinExistence type="predicted"/>
<dbReference type="EMBL" id="JAQJZL010000016">
    <property type="protein sequence ID" value="KAJ6023251.1"/>
    <property type="molecule type" value="Genomic_DNA"/>
</dbReference>
<dbReference type="AlphaFoldDB" id="A0AAD6I069"/>
<dbReference type="Gene3D" id="1.20.920.10">
    <property type="entry name" value="Bromodomain-like"/>
    <property type="match status" value="1"/>
</dbReference>
<reference evidence="11" key="2">
    <citation type="submission" date="2023-01" db="EMBL/GenBank/DDBJ databases">
        <authorList>
            <person name="Petersen C."/>
        </authorList>
    </citation>
    <scope>NUCLEOTIDE SEQUENCE</scope>
    <source>
        <strain evidence="11">IBT 15450</strain>
    </source>
</reference>
<feature type="compositionally biased region" description="Polar residues" evidence="9">
    <location>
        <begin position="260"/>
        <end position="271"/>
    </location>
</feature>
<evidence type="ECO:0000256" key="3">
    <source>
        <dbReference type="ARBA" id="ARBA00022853"/>
    </source>
</evidence>
<dbReference type="Pfam" id="PF00439">
    <property type="entry name" value="Bromodomain"/>
    <property type="match status" value="1"/>
</dbReference>
<dbReference type="Proteomes" id="UP001219568">
    <property type="component" value="Unassembled WGS sequence"/>
</dbReference>
<dbReference type="GO" id="GO:0016586">
    <property type="term" value="C:RSC-type complex"/>
    <property type="evidence" value="ECO:0007669"/>
    <property type="project" value="InterPro"/>
</dbReference>
<keyword evidence="5 8" id="KW-0103">Bromodomain</keyword>